<dbReference type="HOGENOM" id="CLU_091283_4_0_7"/>
<evidence type="ECO:0000313" key="2">
    <source>
        <dbReference type="Proteomes" id="UP000009071"/>
    </source>
</evidence>
<dbReference type="InterPro" id="IPR036280">
    <property type="entry name" value="Multihaem_cyt_sf"/>
</dbReference>
<gene>
    <name evidence="1" type="ordered locus">DMR_06020</name>
</gene>
<dbReference type="InterPro" id="IPR010181">
    <property type="entry name" value="CGCAxxGCC_motif"/>
</dbReference>
<dbReference type="eggNOG" id="ENOG5032ZHX">
    <property type="taxonomic scope" value="Bacteria"/>
</dbReference>
<accession>C4XIS9</accession>
<dbReference type="AlphaFoldDB" id="C4XIS9"/>
<name>C4XIS9_SOLM1</name>
<organism evidence="1 2">
    <name type="scientific">Solidesulfovibrio magneticus (strain ATCC 700980 / DSM 13731 / RS-1)</name>
    <name type="common">Desulfovibrio magneticus</name>
    <dbReference type="NCBI Taxonomy" id="573370"/>
    <lineage>
        <taxon>Bacteria</taxon>
        <taxon>Pseudomonadati</taxon>
        <taxon>Thermodesulfobacteriota</taxon>
        <taxon>Desulfovibrionia</taxon>
        <taxon>Desulfovibrionales</taxon>
        <taxon>Desulfovibrionaceae</taxon>
        <taxon>Solidesulfovibrio</taxon>
    </lineage>
</organism>
<sequence>MDLPQGGVTMNPTLLEILPLAHKGYCCSQILILLALAAQGRENPELVRAAMGLCHGMGGTGGACGIMTGGCLALGLYTGKGRDEETPFEQGDALVSDFVDWFSQRALDDYGAITCAAILSDGKPDPTRCGGLMADAWNKMLELLVAYGLDPSEGRD</sequence>
<dbReference type="SUPFAM" id="SSF48695">
    <property type="entry name" value="Multiheme cytochromes"/>
    <property type="match status" value="1"/>
</dbReference>
<dbReference type="EMBL" id="AP010904">
    <property type="protein sequence ID" value="BAH74093.1"/>
    <property type="molecule type" value="Genomic_DNA"/>
</dbReference>
<proteinExistence type="predicted"/>
<protein>
    <recommendedName>
        <fullName evidence="3">C_GCAxxG_C_C family redox protein</fullName>
    </recommendedName>
</protein>
<dbReference type="Pfam" id="PF09719">
    <property type="entry name" value="C_GCAxxG_C_C"/>
    <property type="match status" value="1"/>
</dbReference>
<dbReference type="KEGG" id="dma:DMR_06020"/>
<evidence type="ECO:0008006" key="3">
    <source>
        <dbReference type="Google" id="ProtNLM"/>
    </source>
</evidence>
<dbReference type="NCBIfam" id="NF045669">
    <property type="entry name" value="DVU1555_fam_CGA"/>
    <property type="match status" value="1"/>
</dbReference>
<evidence type="ECO:0000313" key="1">
    <source>
        <dbReference type="EMBL" id="BAH74093.1"/>
    </source>
</evidence>
<dbReference type="Proteomes" id="UP000009071">
    <property type="component" value="Chromosome"/>
</dbReference>
<keyword evidence="2" id="KW-1185">Reference proteome</keyword>
<dbReference type="STRING" id="573370.DMR_06020"/>
<reference evidence="1 2" key="1">
    <citation type="journal article" date="2009" name="Genome Res.">
        <title>Whole genome sequence of Desulfovibrio magneticus strain RS-1 revealed common gene clusters in magnetotactic bacteria.</title>
        <authorList>
            <person name="Nakazawa H."/>
            <person name="Arakaki A."/>
            <person name="Narita-Yamada S."/>
            <person name="Yashiro I."/>
            <person name="Jinno K."/>
            <person name="Aoki N."/>
            <person name="Tsuruyama A."/>
            <person name="Okamura Y."/>
            <person name="Tanikawa S."/>
            <person name="Fujita N."/>
            <person name="Takeyama H."/>
            <person name="Matsunaga T."/>
        </authorList>
    </citation>
    <scope>NUCLEOTIDE SEQUENCE [LARGE SCALE GENOMIC DNA]</scope>
    <source>
        <strain evidence="2">ATCC 700980 / DSM 13731 / RS-1</strain>
    </source>
</reference>